<protein>
    <submittedName>
        <fullName evidence="2">Uncharacterized protein</fullName>
    </submittedName>
</protein>
<gene>
    <name evidence="2" type="ORF">KFE25_009937</name>
</gene>
<dbReference type="EMBL" id="JAGTXO010000012">
    <property type="protein sequence ID" value="KAG8464569.1"/>
    <property type="molecule type" value="Genomic_DNA"/>
</dbReference>
<dbReference type="AlphaFoldDB" id="A0A8J5XPY0"/>
<feature type="transmembrane region" description="Helical" evidence="1">
    <location>
        <begin position="243"/>
        <end position="265"/>
    </location>
</feature>
<keyword evidence="1" id="KW-0812">Transmembrane</keyword>
<evidence type="ECO:0000313" key="3">
    <source>
        <dbReference type="Proteomes" id="UP000751190"/>
    </source>
</evidence>
<accession>A0A8J5XPY0</accession>
<comment type="caution">
    <text evidence="2">The sequence shown here is derived from an EMBL/GenBank/DDBJ whole genome shotgun (WGS) entry which is preliminary data.</text>
</comment>
<reference evidence="2" key="1">
    <citation type="submission" date="2021-05" db="EMBL/GenBank/DDBJ databases">
        <title>The genome of the haptophyte Pavlova lutheri (Diacronema luteri, Pavlovales) - a model for lipid biosynthesis in eukaryotic algae.</title>
        <authorList>
            <person name="Hulatt C.J."/>
            <person name="Posewitz M.C."/>
        </authorList>
    </citation>
    <scope>NUCLEOTIDE SEQUENCE</scope>
    <source>
        <strain evidence="2">NIVA-4/92</strain>
    </source>
</reference>
<dbReference type="OMA" id="QFEWIAT"/>
<dbReference type="OrthoDB" id="43383at2759"/>
<feature type="transmembrane region" description="Helical" evidence="1">
    <location>
        <begin position="73"/>
        <end position="92"/>
    </location>
</feature>
<feature type="transmembrane region" description="Helical" evidence="1">
    <location>
        <begin position="151"/>
        <end position="173"/>
    </location>
</feature>
<evidence type="ECO:0000256" key="1">
    <source>
        <dbReference type="SAM" id="Phobius"/>
    </source>
</evidence>
<feature type="transmembrane region" description="Helical" evidence="1">
    <location>
        <begin position="180"/>
        <end position="202"/>
    </location>
</feature>
<sequence length="272" mass="28408">MSRVTLSFLAALTGVEHVYGHAALRARTISQPLAGARRMVACAPRGLAHLSVLALADHSAKAAALFANVRLPASFFAGALMPLTFGFSLPSTNSSKLDSTLKHANVLVGVISLFAEIVAVVHATVAVNKLTEAGALPSESVLALLQRDYELAWLGTNVQFIIGLLGAAAMIGLRAVLAMGVSWATVPATLTVSAVLFMMSLVNEGIQDDAEDSFGRISFANNFPGLLLRYARLIIRHARLTGGGLLIVSLALGVLGVGLGVFQLARRGLADD</sequence>
<keyword evidence="3" id="KW-1185">Reference proteome</keyword>
<name>A0A8J5XPY0_DIALT</name>
<evidence type="ECO:0000313" key="2">
    <source>
        <dbReference type="EMBL" id="KAG8464569.1"/>
    </source>
</evidence>
<proteinExistence type="predicted"/>
<feature type="transmembrane region" description="Helical" evidence="1">
    <location>
        <begin position="104"/>
        <end position="127"/>
    </location>
</feature>
<organism evidence="2 3">
    <name type="scientific">Diacronema lutheri</name>
    <name type="common">Unicellular marine alga</name>
    <name type="synonym">Monochrysis lutheri</name>
    <dbReference type="NCBI Taxonomy" id="2081491"/>
    <lineage>
        <taxon>Eukaryota</taxon>
        <taxon>Haptista</taxon>
        <taxon>Haptophyta</taxon>
        <taxon>Pavlovophyceae</taxon>
        <taxon>Pavlovales</taxon>
        <taxon>Pavlovaceae</taxon>
        <taxon>Diacronema</taxon>
    </lineage>
</organism>
<keyword evidence="1" id="KW-1133">Transmembrane helix</keyword>
<keyword evidence="1" id="KW-0472">Membrane</keyword>
<dbReference type="Proteomes" id="UP000751190">
    <property type="component" value="Unassembled WGS sequence"/>
</dbReference>